<feature type="repeat" description="Filamin" evidence="8">
    <location>
        <begin position="387"/>
        <end position="472"/>
    </location>
</feature>
<dbReference type="InterPro" id="IPR050952">
    <property type="entry name" value="TRIM-NHL_E3_ligases"/>
</dbReference>
<keyword evidence="3" id="KW-0479">Metal-binding</keyword>
<evidence type="ECO:0000259" key="12">
    <source>
        <dbReference type="PROSITE" id="PS50119"/>
    </source>
</evidence>
<feature type="coiled-coil region" evidence="10">
    <location>
        <begin position="234"/>
        <end position="294"/>
    </location>
</feature>
<dbReference type="CDD" id="cd05819">
    <property type="entry name" value="NHL"/>
    <property type="match status" value="1"/>
</dbReference>
<proteinExistence type="inferred from homology"/>
<feature type="repeat" description="NHL" evidence="9">
    <location>
        <begin position="528"/>
        <end position="569"/>
    </location>
</feature>
<dbReference type="SUPFAM" id="SSF57845">
    <property type="entry name" value="B-box zinc-binding domain"/>
    <property type="match status" value="1"/>
</dbReference>
<evidence type="ECO:0000256" key="3">
    <source>
        <dbReference type="ARBA" id="ARBA00022723"/>
    </source>
</evidence>
<dbReference type="Proteomes" id="UP001159405">
    <property type="component" value="Unassembled WGS sequence"/>
</dbReference>
<name>A0ABN8NUH9_9CNID</name>
<keyword evidence="5 7" id="KW-0863">Zinc-finger</keyword>
<gene>
    <name evidence="13" type="ORF">PLOB_00028867</name>
</gene>
<dbReference type="InterPro" id="IPR000315">
    <property type="entry name" value="Znf_B-box"/>
</dbReference>
<evidence type="ECO:0000256" key="10">
    <source>
        <dbReference type="SAM" id="Coils"/>
    </source>
</evidence>
<feature type="repeat" description="NHL" evidence="9">
    <location>
        <begin position="577"/>
        <end position="612"/>
    </location>
</feature>
<dbReference type="InterPro" id="IPR001841">
    <property type="entry name" value="Znf_RING"/>
</dbReference>
<accession>A0ABN8NUH9</accession>
<feature type="repeat" description="NHL" evidence="9">
    <location>
        <begin position="657"/>
        <end position="700"/>
    </location>
</feature>
<dbReference type="InterPro" id="IPR001258">
    <property type="entry name" value="NHL_repeat"/>
</dbReference>
<evidence type="ECO:0000256" key="7">
    <source>
        <dbReference type="PROSITE-ProRule" id="PRU00024"/>
    </source>
</evidence>
<keyword evidence="10" id="KW-0175">Coiled coil</keyword>
<dbReference type="PROSITE" id="PS51125">
    <property type="entry name" value="NHL"/>
    <property type="match status" value="5"/>
</dbReference>
<dbReference type="Gene3D" id="3.30.40.10">
    <property type="entry name" value="Zinc/RING finger domain, C3HC4 (zinc finger)"/>
    <property type="match status" value="1"/>
</dbReference>
<dbReference type="PANTHER" id="PTHR24104:SF25">
    <property type="entry name" value="PROTEIN LIN-41"/>
    <property type="match status" value="1"/>
</dbReference>
<keyword evidence="14" id="KW-1185">Reference proteome</keyword>
<evidence type="ECO:0000256" key="2">
    <source>
        <dbReference type="ARBA" id="ARBA00022553"/>
    </source>
</evidence>
<dbReference type="SUPFAM" id="SSF81296">
    <property type="entry name" value="E set domains"/>
    <property type="match status" value="1"/>
</dbReference>
<dbReference type="Pfam" id="PF01436">
    <property type="entry name" value="NHL"/>
    <property type="match status" value="3"/>
</dbReference>
<evidence type="ECO:0000256" key="9">
    <source>
        <dbReference type="PROSITE-ProRule" id="PRU00504"/>
    </source>
</evidence>
<dbReference type="SUPFAM" id="SSF57850">
    <property type="entry name" value="RING/U-box"/>
    <property type="match status" value="1"/>
</dbReference>
<organism evidence="13 14">
    <name type="scientific">Porites lobata</name>
    <dbReference type="NCBI Taxonomy" id="104759"/>
    <lineage>
        <taxon>Eukaryota</taxon>
        <taxon>Metazoa</taxon>
        <taxon>Cnidaria</taxon>
        <taxon>Anthozoa</taxon>
        <taxon>Hexacorallia</taxon>
        <taxon>Scleractinia</taxon>
        <taxon>Fungiina</taxon>
        <taxon>Poritidae</taxon>
        <taxon>Porites</taxon>
    </lineage>
</organism>
<keyword evidence="6" id="KW-0862">Zinc</keyword>
<dbReference type="InterPro" id="IPR017907">
    <property type="entry name" value="Znf_RING_CS"/>
</dbReference>
<dbReference type="EMBL" id="CALNXK010000036">
    <property type="protein sequence ID" value="CAH3121650.1"/>
    <property type="molecule type" value="Genomic_DNA"/>
</dbReference>
<keyword evidence="2" id="KW-0597">Phosphoprotein</keyword>
<dbReference type="InterPro" id="IPR027370">
    <property type="entry name" value="Znf-RING_euk"/>
</dbReference>
<reference evidence="13 14" key="1">
    <citation type="submission" date="2022-05" db="EMBL/GenBank/DDBJ databases">
        <authorList>
            <consortium name="Genoscope - CEA"/>
            <person name="William W."/>
        </authorList>
    </citation>
    <scope>NUCLEOTIDE SEQUENCE [LARGE SCALE GENOMIC DNA]</scope>
</reference>
<evidence type="ECO:0000256" key="8">
    <source>
        <dbReference type="PROSITE-ProRule" id="PRU00087"/>
    </source>
</evidence>
<dbReference type="PROSITE" id="PS50089">
    <property type="entry name" value="ZF_RING_2"/>
    <property type="match status" value="1"/>
</dbReference>
<dbReference type="SMART" id="SM00557">
    <property type="entry name" value="IG_FLMN"/>
    <property type="match status" value="1"/>
</dbReference>
<dbReference type="Gene3D" id="2.60.40.10">
    <property type="entry name" value="Immunoglobulins"/>
    <property type="match status" value="1"/>
</dbReference>
<feature type="repeat" description="NHL" evidence="9">
    <location>
        <begin position="704"/>
        <end position="745"/>
    </location>
</feature>
<comment type="caution">
    <text evidence="13">The sequence shown here is derived from an EMBL/GenBank/DDBJ whole genome shotgun (WGS) entry which is preliminary data.</text>
</comment>
<feature type="repeat" description="NHL" evidence="9">
    <location>
        <begin position="499"/>
        <end position="527"/>
    </location>
</feature>
<dbReference type="PANTHER" id="PTHR24104">
    <property type="entry name" value="E3 UBIQUITIN-PROTEIN LIGASE NHLRC1-RELATED"/>
    <property type="match status" value="1"/>
</dbReference>
<dbReference type="InterPro" id="IPR014756">
    <property type="entry name" value="Ig_E-set"/>
</dbReference>
<feature type="domain" description="B box-type" evidence="12">
    <location>
        <begin position="162"/>
        <end position="205"/>
    </location>
</feature>
<dbReference type="InterPro" id="IPR013083">
    <property type="entry name" value="Znf_RING/FYVE/PHD"/>
</dbReference>
<feature type="domain" description="B box-type" evidence="12">
    <location>
        <begin position="102"/>
        <end position="149"/>
    </location>
</feature>
<dbReference type="Pfam" id="PF13445">
    <property type="entry name" value="zf-RING_UBOX"/>
    <property type="match status" value="1"/>
</dbReference>
<evidence type="ECO:0008006" key="15">
    <source>
        <dbReference type="Google" id="ProtNLM"/>
    </source>
</evidence>
<keyword evidence="4" id="KW-0677">Repeat</keyword>
<dbReference type="SUPFAM" id="SSF101898">
    <property type="entry name" value="NHL repeat"/>
    <property type="match status" value="1"/>
</dbReference>
<dbReference type="PROSITE" id="PS50194">
    <property type="entry name" value="FILAMIN_REPEAT"/>
    <property type="match status" value="1"/>
</dbReference>
<evidence type="ECO:0000256" key="6">
    <source>
        <dbReference type="ARBA" id="ARBA00022833"/>
    </source>
</evidence>
<dbReference type="InterPro" id="IPR011042">
    <property type="entry name" value="6-blade_b-propeller_TolB-like"/>
</dbReference>
<protein>
    <recommendedName>
        <fullName evidence="15">E3 ubiquitin-protein ligase TRIM71</fullName>
    </recommendedName>
</protein>
<dbReference type="SMART" id="SM00336">
    <property type="entry name" value="BBOX"/>
    <property type="match status" value="2"/>
</dbReference>
<dbReference type="InterPro" id="IPR001298">
    <property type="entry name" value="Filamin/ABP280_rpt"/>
</dbReference>
<dbReference type="InterPro" id="IPR013783">
    <property type="entry name" value="Ig-like_fold"/>
</dbReference>
<dbReference type="PROSITE" id="PS50119">
    <property type="entry name" value="ZF_BBOX"/>
    <property type="match status" value="2"/>
</dbReference>
<sequence length="745" mass="84543">MDVPTLMYNLTEEVTCSVCMQLYTKPKQLPCLHIFCLQCLNNLARTSAHNGKIKCPLCQLLLSQTHWQLDIAVPQTGTLETLPDCFNMKNLLDILTIKECNTSKVTCGNCEIKSEEASYCFHCGKFWCSDCVNAHNILRENRDHRVLALVDFEDKDFQDVLKRPVFCQKELHGKEVLKFYCKECDVPVCQTGVIIEHNKHDVEHLEVAAREVKNSITSKLETARESSNTINHCMKQLEEKARLLEHRSKVNKERIQQEVNSLILTLREKEQESILEVESQKMKVLEQIENSKDELSAQLIERKHSMSKLETFVQRTPAAELVRSKLNMHELCQELLKPQDMPSMVDIRIPSTVFFKNEEISKTLKESRIGQLDEVETEIELKQCSLEGSKAGTVGLESQFELITRNSKGEQYHCPADLITVDIISIQSGHTVEEVEINDQKNGSYIISYIPKEAGEYLLIVSVNETDRREFPAFKIKERTFTPLRCIGEGTTEEKKVKYPWGIAVNDSDEIFVSDMNNNRIVVFNEYGEFVRSFGHNILSCPTGLVVDNTGRITVINRDDGKILLFTSNGEYVRTICDGHSLKDPRGVALDSQGKLIVCDSGNACVRLISPQGKILKTIGKGFVVMPNNCVVYKDKIFVSDRDANLIKVYTDNGRFLYEFGRYGTKVGELNRPTGLAVDKTGNLLVCSFHNNAVQIFTLDGEFVTQFGKRGQELGQMWSPCSVSVLKSGRIVVSEFENDRLQLFE</sequence>
<evidence type="ECO:0000256" key="4">
    <source>
        <dbReference type="ARBA" id="ARBA00022737"/>
    </source>
</evidence>
<evidence type="ECO:0000313" key="13">
    <source>
        <dbReference type="EMBL" id="CAH3121650.1"/>
    </source>
</evidence>
<evidence type="ECO:0000256" key="1">
    <source>
        <dbReference type="ARBA" id="ARBA00008518"/>
    </source>
</evidence>
<dbReference type="InterPro" id="IPR017868">
    <property type="entry name" value="Filamin/ABP280_repeat-like"/>
</dbReference>
<evidence type="ECO:0000313" key="14">
    <source>
        <dbReference type="Proteomes" id="UP001159405"/>
    </source>
</evidence>
<feature type="domain" description="RING-type" evidence="11">
    <location>
        <begin position="16"/>
        <end position="59"/>
    </location>
</feature>
<dbReference type="Gene3D" id="3.30.160.60">
    <property type="entry name" value="Classic Zinc Finger"/>
    <property type="match status" value="1"/>
</dbReference>
<dbReference type="Gene3D" id="2.120.10.30">
    <property type="entry name" value="TolB, C-terminal domain"/>
    <property type="match status" value="2"/>
</dbReference>
<dbReference type="Pfam" id="PF00643">
    <property type="entry name" value="zf-B_box"/>
    <property type="match status" value="1"/>
</dbReference>
<dbReference type="SMART" id="SM00184">
    <property type="entry name" value="RING"/>
    <property type="match status" value="1"/>
</dbReference>
<evidence type="ECO:0000256" key="5">
    <source>
        <dbReference type="ARBA" id="ARBA00022771"/>
    </source>
</evidence>
<dbReference type="Pfam" id="PF00630">
    <property type="entry name" value="Filamin"/>
    <property type="match status" value="1"/>
</dbReference>
<dbReference type="PROSITE" id="PS00518">
    <property type="entry name" value="ZF_RING_1"/>
    <property type="match status" value="1"/>
</dbReference>
<evidence type="ECO:0000259" key="11">
    <source>
        <dbReference type="PROSITE" id="PS50089"/>
    </source>
</evidence>
<comment type="similarity">
    <text evidence="1">Belongs to the TRIM/RBCC family.</text>
</comment>